<keyword evidence="9" id="KW-0479">Metal-binding</keyword>
<dbReference type="OrthoDB" id="6287070at2759"/>
<evidence type="ECO:0000256" key="5">
    <source>
        <dbReference type="ARBA" id="ARBA00012759"/>
    </source>
</evidence>
<dbReference type="Gene3D" id="2.30.30.190">
    <property type="entry name" value="CAP Gly-rich-like domain"/>
    <property type="match status" value="2"/>
</dbReference>
<dbReference type="Pfam" id="PF01302">
    <property type="entry name" value="CAP_GLY"/>
    <property type="match status" value="2"/>
</dbReference>
<keyword evidence="10" id="KW-0833">Ubl conjugation pathway</keyword>
<keyword evidence="13" id="KW-0862">Zinc</keyword>
<evidence type="ECO:0000256" key="11">
    <source>
        <dbReference type="ARBA" id="ARBA00022801"/>
    </source>
</evidence>
<evidence type="ECO:0000256" key="8">
    <source>
        <dbReference type="ARBA" id="ARBA00022670"/>
    </source>
</evidence>
<dbReference type="GO" id="GO:0006508">
    <property type="term" value="P:proteolysis"/>
    <property type="evidence" value="ECO:0007669"/>
    <property type="project" value="UniProtKB-KW"/>
</dbReference>
<dbReference type="PROSITE" id="PS50245">
    <property type="entry name" value="CAP_GLY_2"/>
    <property type="match status" value="1"/>
</dbReference>
<evidence type="ECO:0000256" key="3">
    <source>
        <dbReference type="ARBA" id="ARBA00004556"/>
    </source>
</evidence>
<proteinExistence type="inferred from homology"/>
<evidence type="ECO:0000256" key="4">
    <source>
        <dbReference type="ARBA" id="ARBA00009085"/>
    </source>
</evidence>
<sequence>MTQRTYEFGVLVQNALVKDLKQKPQHQRTALLGTIIKIEGVLGNRTFAVRFLKEDGETWESSKFCCEQGIVVSVNESFWPYLAAVSSPQERVKLAKNPARCEQLMQIVPENVVGFLDFGEVLLGTVKFIGNIKGMGKGFGIRLHEKKINNRCNGTCAGIRYFDCLPGYGVFTTVERIVIQNTPNITAKIQTKSSRDDLLDDFTEKNIARISINPNNECEVHKKGHVYKNEVHIQTNTDGESPTENGITNKLSNNFKTSLSLQDILEPTNNLSVNTNNDFDQNTIIQPDDTYLVHEMRKNTNLIENNKHKSEIDLIEAIGGSWAGTTDSKDLWSYTNLKINLDKPQKNDYANYNDKVIQSSLNNVVLKAPRNKSINPVSHLVNGSKTVPRKSKLLQENVIKDCDSNLMGKKNNENDIKINRSSGESKTITQPVHYDSPTPGTTNDLTVGTLVEISNDVSEDPLYGVVRWMGVEPASKQILVGIELEEEQTHLPLTLTDGVHSGHRFFKCAENRGIFVPLSQCHKDSRFVDGTPTPTHYVPDKMFGKEVDCPIVKGSVAPLCMPTEEDVEAVCGKFRGIQGHHNSCYLDATLFAMFTFTAVFDSLLFRPKRPDDIPYYEEVQQVLREEIVNPLRTNLFVRADRVMNLRKLLDRLSSVSGLTSEEKDPEEFLNSLLAQILKAEPFLKLSSGQEAYHYQLFVEKDDGLSLPTVQQLFEQSFLTSDIKLKEVPSCLIIQMPRFGKSYKMYPRILPSQLLDVTDVIEN</sequence>
<evidence type="ECO:0000259" key="15">
    <source>
        <dbReference type="PROSITE" id="PS50235"/>
    </source>
</evidence>
<keyword evidence="8" id="KW-0645">Protease</keyword>
<dbReference type="SMART" id="SM01052">
    <property type="entry name" value="CAP_GLY"/>
    <property type="match status" value="2"/>
</dbReference>
<dbReference type="Gene3D" id="3.90.70.10">
    <property type="entry name" value="Cysteine proteinases"/>
    <property type="match status" value="1"/>
</dbReference>
<evidence type="ECO:0000256" key="6">
    <source>
        <dbReference type="ARBA" id="ARBA00022490"/>
    </source>
</evidence>
<dbReference type="GO" id="GO:0046872">
    <property type="term" value="F:metal ion binding"/>
    <property type="evidence" value="ECO:0007669"/>
    <property type="project" value="UniProtKB-KW"/>
</dbReference>
<dbReference type="InterPro" id="IPR000938">
    <property type="entry name" value="CAP-Gly_domain"/>
</dbReference>
<evidence type="ECO:0000256" key="9">
    <source>
        <dbReference type="ARBA" id="ARBA00022723"/>
    </source>
</evidence>
<comment type="caution">
    <text evidence="17">The sequence shown here is derived from an EMBL/GenBank/DDBJ whole genome shotgun (WGS) entry which is preliminary data.</text>
</comment>
<dbReference type="InterPro" id="IPR036859">
    <property type="entry name" value="CAP-Gly_dom_sf"/>
</dbReference>
<comment type="subcellular location">
    <subcellularLocation>
        <location evidence="2">Cytoplasm</location>
        <location evidence="2">Cytoskeleton</location>
        <location evidence="2">Microtubule organizing center</location>
        <location evidence="2">Centrosome</location>
    </subcellularLocation>
    <subcellularLocation>
        <location evidence="3">Cytoplasm</location>
        <location evidence="3">Perinuclear region</location>
    </subcellularLocation>
</comment>
<dbReference type="AlphaFoldDB" id="A0A8K0GME2"/>
<feature type="domain" description="CAP-Gly" evidence="16">
    <location>
        <begin position="470"/>
        <end position="517"/>
    </location>
</feature>
<dbReference type="SUPFAM" id="SSF74924">
    <property type="entry name" value="Cap-Gly domain"/>
    <property type="match status" value="2"/>
</dbReference>
<keyword evidence="18" id="KW-1185">Reference proteome</keyword>
<organism evidence="17 18">
    <name type="scientific">Ignelater luminosus</name>
    <name type="common">Cucubano</name>
    <name type="synonym">Pyrophorus luminosus</name>
    <dbReference type="NCBI Taxonomy" id="2038154"/>
    <lineage>
        <taxon>Eukaryota</taxon>
        <taxon>Metazoa</taxon>
        <taxon>Ecdysozoa</taxon>
        <taxon>Arthropoda</taxon>
        <taxon>Hexapoda</taxon>
        <taxon>Insecta</taxon>
        <taxon>Pterygota</taxon>
        <taxon>Neoptera</taxon>
        <taxon>Endopterygota</taxon>
        <taxon>Coleoptera</taxon>
        <taxon>Polyphaga</taxon>
        <taxon>Elateriformia</taxon>
        <taxon>Elateroidea</taxon>
        <taxon>Elateridae</taxon>
        <taxon>Agrypninae</taxon>
        <taxon>Pyrophorini</taxon>
        <taxon>Ignelater</taxon>
    </lineage>
</organism>
<evidence type="ECO:0000313" key="18">
    <source>
        <dbReference type="Proteomes" id="UP000801492"/>
    </source>
</evidence>
<dbReference type="GO" id="GO:0004843">
    <property type="term" value="F:cysteine-type deubiquitinase activity"/>
    <property type="evidence" value="ECO:0007669"/>
    <property type="project" value="UniProtKB-EC"/>
</dbReference>
<evidence type="ECO:0000256" key="10">
    <source>
        <dbReference type="ARBA" id="ARBA00022786"/>
    </source>
</evidence>
<dbReference type="FunFam" id="2.30.30.190:FF:000020">
    <property type="entry name" value="Cylindromatosis, isoform D"/>
    <property type="match status" value="1"/>
</dbReference>
<dbReference type="GO" id="GO:0005813">
    <property type="term" value="C:centrosome"/>
    <property type="evidence" value="ECO:0007669"/>
    <property type="project" value="UniProtKB-SubCell"/>
</dbReference>
<reference evidence="17" key="1">
    <citation type="submission" date="2019-08" db="EMBL/GenBank/DDBJ databases">
        <title>The genome of the North American firefly Photinus pyralis.</title>
        <authorList>
            <consortium name="Photinus pyralis genome working group"/>
            <person name="Fallon T.R."/>
            <person name="Sander Lower S.E."/>
            <person name="Weng J.-K."/>
        </authorList>
    </citation>
    <scope>NUCLEOTIDE SEQUENCE</scope>
    <source>
        <strain evidence="17">TRF0915ILg1</strain>
        <tissue evidence="17">Whole body</tissue>
    </source>
</reference>
<evidence type="ECO:0000256" key="14">
    <source>
        <dbReference type="SAM" id="MobiDB-lite"/>
    </source>
</evidence>
<evidence type="ECO:0000256" key="2">
    <source>
        <dbReference type="ARBA" id="ARBA00004300"/>
    </source>
</evidence>
<dbReference type="InterPro" id="IPR038765">
    <property type="entry name" value="Papain-like_cys_pep_sf"/>
</dbReference>
<feature type="non-terminal residue" evidence="17">
    <location>
        <position position="1"/>
    </location>
</feature>
<accession>A0A8K0GME2</accession>
<keyword evidence="12" id="KW-0788">Thiol protease</keyword>
<dbReference type="EMBL" id="VTPC01000654">
    <property type="protein sequence ID" value="KAF2904891.1"/>
    <property type="molecule type" value="Genomic_DNA"/>
</dbReference>
<feature type="region of interest" description="Disordered" evidence="14">
    <location>
        <begin position="424"/>
        <end position="443"/>
    </location>
</feature>
<dbReference type="InterPro" id="IPR028889">
    <property type="entry name" value="USP"/>
</dbReference>
<evidence type="ECO:0000313" key="17">
    <source>
        <dbReference type="EMBL" id="KAF2904891.1"/>
    </source>
</evidence>
<gene>
    <name evidence="17" type="ORF">ILUMI_01273</name>
</gene>
<evidence type="ECO:0000256" key="1">
    <source>
        <dbReference type="ARBA" id="ARBA00000707"/>
    </source>
</evidence>
<dbReference type="SUPFAM" id="SSF54001">
    <property type="entry name" value="Cysteine proteinases"/>
    <property type="match status" value="1"/>
</dbReference>
<evidence type="ECO:0000259" key="16">
    <source>
        <dbReference type="PROSITE" id="PS50245"/>
    </source>
</evidence>
<keyword evidence="11" id="KW-0378">Hydrolase</keyword>
<evidence type="ECO:0000256" key="12">
    <source>
        <dbReference type="ARBA" id="ARBA00022807"/>
    </source>
</evidence>
<evidence type="ECO:0000256" key="7">
    <source>
        <dbReference type="ARBA" id="ARBA00022553"/>
    </source>
</evidence>
<dbReference type="Proteomes" id="UP000801492">
    <property type="component" value="Unassembled WGS sequence"/>
</dbReference>
<name>A0A8K0GME2_IGNLU</name>
<dbReference type="PROSITE" id="PS50235">
    <property type="entry name" value="USP_3"/>
    <property type="match status" value="1"/>
</dbReference>
<feature type="domain" description="USP" evidence="15">
    <location>
        <begin position="575"/>
        <end position="762"/>
    </location>
</feature>
<dbReference type="EC" id="3.4.19.12" evidence="5"/>
<comment type="similarity">
    <text evidence="4">Belongs to the peptidase C19 family.</text>
</comment>
<protein>
    <recommendedName>
        <fullName evidence="5">ubiquitinyl hydrolase 1</fullName>
        <ecNumber evidence="5">3.4.19.12</ecNumber>
    </recommendedName>
</protein>
<dbReference type="PANTHER" id="PTHR11830">
    <property type="entry name" value="40S RIBOSOMAL PROTEIN S3A"/>
    <property type="match status" value="1"/>
</dbReference>
<dbReference type="GO" id="GO:0048471">
    <property type="term" value="C:perinuclear region of cytoplasm"/>
    <property type="evidence" value="ECO:0007669"/>
    <property type="project" value="UniProtKB-SubCell"/>
</dbReference>
<evidence type="ECO:0000256" key="13">
    <source>
        <dbReference type="ARBA" id="ARBA00022833"/>
    </source>
</evidence>
<keyword evidence="6" id="KW-0963">Cytoplasm</keyword>
<comment type="catalytic activity">
    <reaction evidence="1">
        <text>Thiol-dependent hydrolysis of ester, thioester, amide, peptide and isopeptide bonds formed by the C-terminal Gly of ubiquitin (a 76-residue protein attached to proteins as an intracellular targeting signal).</text>
        <dbReference type="EC" id="3.4.19.12"/>
    </reaction>
</comment>
<keyword evidence="7" id="KW-0597">Phosphoprotein</keyword>